<dbReference type="GO" id="GO:0004843">
    <property type="term" value="F:cysteine-type deubiquitinase activity"/>
    <property type="evidence" value="ECO:0007669"/>
    <property type="project" value="UniProtKB-EC"/>
</dbReference>
<reference evidence="10" key="1">
    <citation type="submission" date="2016-10" db="EMBL/GenBank/DDBJ databases">
        <authorList>
            <person name="Benchimol M."/>
            <person name="Almeida L.G."/>
            <person name="Vasconcelos A.T."/>
            <person name="Perreira-Neves A."/>
            <person name="Rosa I.A."/>
            <person name="Tasca T."/>
            <person name="Bogo M.R."/>
            <person name="de Souza W."/>
        </authorList>
    </citation>
    <scope>NUCLEOTIDE SEQUENCE [LARGE SCALE GENOMIC DNA]</scope>
    <source>
        <strain evidence="10">K</strain>
    </source>
</reference>
<keyword evidence="5" id="KW-0833">Ubl conjugation pathway</keyword>
<feature type="compositionally biased region" description="Basic and acidic residues" evidence="8">
    <location>
        <begin position="69"/>
        <end position="90"/>
    </location>
</feature>
<gene>
    <name evidence="10" type="ORF">TRFO_24988</name>
</gene>
<dbReference type="InterPro" id="IPR038765">
    <property type="entry name" value="Papain-like_cys_pep_sf"/>
</dbReference>
<evidence type="ECO:0000256" key="1">
    <source>
        <dbReference type="ARBA" id="ARBA00000707"/>
    </source>
</evidence>
<sequence>MYSFRKSIEARLSLCVLQWNDPYIYYFNLLVLLNLPPLPSNIENKIKKAYTNQLVKNERAKTDTFKIKRANQRKESRKTGKQVKTDHKYASEQNTESNNKVNMNLKLKSKKENSMVFSQNLNNVESDNDFYNEEGEEDYDNESIYDDESSYDDFLSSDSDCAFPDDTPVSVIEEHFNKLKITEEEIQEIEYYIPKNVGIKQEGNSCYITVVLQSLIHNIYFIDIMTNDIVKQKIIQSMDTSEYKLLINLYKLINTVNKTNLNYVDGSCVTHLFPYRIMDDANLFYGRIINMLSEEFIMLGDDRIIDLFHWKIYVSYKSKCVHEIAISNLSDEHFYRLDVHKTEPISLLELINENLTMDDGSKMKCAECNKKVPMVSQNSVIHIPISPIFYFMRKWKATRNNTRINLPISFPAQVLNTAQQYNYSLNGVICYNMPLKHYTYAKFIEGKIIIYDGSNVTEYTESENSLSKIEERIFRECYMAIYNEEK</sequence>
<dbReference type="PANTHER" id="PTHR24006">
    <property type="entry name" value="UBIQUITIN CARBOXYL-TERMINAL HYDROLASE"/>
    <property type="match status" value="1"/>
</dbReference>
<comment type="similarity">
    <text evidence="2">Belongs to the peptidase C19 family.</text>
</comment>
<evidence type="ECO:0000256" key="4">
    <source>
        <dbReference type="ARBA" id="ARBA00022670"/>
    </source>
</evidence>
<dbReference type="GO" id="GO:0005829">
    <property type="term" value="C:cytosol"/>
    <property type="evidence" value="ECO:0007669"/>
    <property type="project" value="TreeGrafter"/>
</dbReference>
<protein>
    <recommendedName>
        <fullName evidence="3">ubiquitinyl hydrolase 1</fullName>
        <ecNumber evidence="3">3.4.19.12</ecNumber>
    </recommendedName>
</protein>
<dbReference type="PANTHER" id="PTHR24006:SF888">
    <property type="entry name" value="UBIQUITIN CARBOXYL-TERMINAL HYDROLASE 30"/>
    <property type="match status" value="1"/>
</dbReference>
<dbReference type="Gene3D" id="3.90.70.10">
    <property type="entry name" value="Cysteine proteinases"/>
    <property type="match status" value="1"/>
</dbReference>
<dbReference type="Pfam" id="PF00443">
    <property type="entry name" value="UCH"/>
    <property type="match status" value="1"/>
</dbReference>
<feature type="domain" description="USP" evidence="9">
    <location>
        <begin position="197"/>
        <end position="485"/>
    </location>
</feature>
<dbReference type="RefSeq" id="XP_068360021.1">
    <property type="nucleotide sequence ID" value="XM_068504062.1"/>
</dbReference>
<evidence type="ECO:0000256" key="7">
    <source>
        <dbReference type="ARBA" id="ARBA00022807"/>
    </source>
</evidence>
<dbReference type="VEuPathDB" id="TrichDB:TRFO_24988"/>
<dbReference type="GO" id="GO:0005634">
    <property type="term" value="C:nucleus"/>
    <property type="evidence" value="ECO:0007669"/>
    <property type="project" value="TreeGrafter"/>
</dbReference>
<keyword evidence="6" id="KW-0378">Hydrolase</keyword>
<dbReference type="InterPro" id="IPR028889">
    <property type="entry name" value="USP"/>
</dbReference>
<dbReference type="GO" id="GO:0006508">
    <property type="term" value="P:proteolysis"/>
    <property type="evidence" value="ECO:0007669"/>
    <property type="project" value="UniProtKB-KW"/>
</dbReference>
<feature type="compositionally biased region" description="Polar residues" evidence="8">
    <location>
        <begin position="91"/>
        <end position="102"/>
    </location>
</feature>
<dbReference type="EMBL" id="MLAK01000712">
    <property type="protein sequence ID" value="OHT06885.1"/>
    <property type="molecule type" value="Genomic_DNA"/>
</dbReference>
<comment type="catalytic activity">
    <reaction evidence="1">
        <text>Thiol-dependent hydrolysis of ester, thioester, amide, peptide and isopeptide bonds formed by the C-terminal Gly of ubiquitin (a 76-residue protein attached to proteins as an intracellular targeting signal).</text>
        <dbReference type="EC" id="3.4.19.12"/>
    </reaction>
</comment>
<evidence type="ECO:0000256" key="6">
    <source>
        <dbReference type="ARBA" id="ARBA00022801"/>
    </source>
</evidence>
<proteinExistence type="inferred from homology"/>
<dbReference type="InterPro" id="IPR001394">
    <property type="entry name" value="Peptidase_C19_UCH"/>
</dbReference>
<dbReference type="GeneID" id="94838766"/>
<dbReference type="SUPFAM" id="SSF54001">
    <property type="entry name" value="Cysteine proteinases"/>
    <property type="match status" value="1"/>
</dbReference>
<dbReference type="CDD" id="cd02257">
    <property type="entry name" value="Peptidase_C19"/>
    <property type="match status" value="1"/>
</dbReference>
<evidence type="ECO:0000256" key="8">
    <source>
        <dbReference type="SAM" id="MobiDB-lite"/>
    </source>
</evidence>
<evidence type="ECO:0000259" key="9">
    <source>
        <dbReference type="PROSITE" id="PS50235"/>
    </source>
</evidence>
<evidence type="ECO:0000313" key="11">
    <source>
        <dbReference type="Proteomes" id="UP000179807"/>
    </source>
</evidence>
<dbReference type="GO" id="GO:0016579">
    <property type="term" value="P:protein deubiquitination"/>
    <property type="evidence" value="ECO:0007669"/>
    <property type="project" value="InterPro"/>
</dbReference>
<comment type="caution">
    <text evidence="10">The sequence shown here is derived from an EMBL/GenBank/DDBJ whole genome shotgun (WGS) entry which is preliminary data.</text>
</comment>
<evidence type="ECO:0000313" key="10">
    <source>
        <dbReference type="EMBL" id="OHT06885.1"/>
    </source>
</evidence>
<feature type="region of interest" description="Disordered" evidence="8">
    <location>
        <begin position="69"/>
        <end position="102"/>
    </location>
</feature>
<keyword evidence="7" id="KW-0788">Thiol protease</keyword>
<dbReference type="PROSITE" id="PS50235">
    <property type="entry name" value="USP_3"/>
    <property type="match status" value="1"/>
</dbReference>
<evidence type="ECO:0000256" key="3">
    <source>
        <dbReference type="ARBA" id="ARBA00012759"/>
    </source>
</evidence>
<dbReference type="Proteomes" id="UP000179807">
    <property type="component" value="Unassembled WGS sequence"/>
</dbReference>
<name>A0A1J4KBN4_9EUKA</name>
<keyword evidence="11" id="KW-1185">Reference proteome</keyword>
<dbReference type="AlphaFoldDB" id="A0A1J4KBN4"/>
<dbReference type="EC" id="3.4.19.12" evidence="3"/>
<evidence type="ECO:0000256" key="5">
    <source>
        <dbReference type="ARBA" id="ARBA00022786"/>
    </source>
</evidence>
<accession>A0A1J4KBN4</accession>
<dbReference type="PROSITE" id="PS00972">
    <property type="entry name" value="USP_1"/>
    <property type="match status" value="1"/>
</dbReference>
<keyword evidence="4" id="KW-0645">Protease</keyword>
<dbReference type="InterPro" id="IPR050164">
    <property type="entry name" value="Peptidase_C19"/>
</dbReference>
<evidence type="ECO:0000256" key="2">
    <source>
        <dbReference type="ARBA" id="ARBA00009085"/>
    </source>
</evidence>
<dbReference type="InterPro" id="IPR018200">
    <property type="entry name" value="USP_CS"/>
</dbReference>
<organism evidence="10 11">
    <name type="scientific">Tritrichomonas foetus</name>
    <dbReference type="NCBI Taxonomy" id="1144522"/>
    <lineage>
        <taxon>Eukaryota</taxon>
        <taxon>Metamonada</taxon>
        <taxon>Parabasalia</taxon>
        <taxon>Tritrichomonadida</taxon>
        <taxon>Tritrichomonadidae</taxon>
        <taxon>Tritrichomonas</taxon>
    </lineage>
</organism>